<feature type="compositionally biased region" description="Polar residues" evidence="1">
    <location>
        <begin position="118"/>
        <end position="127"/>
    </location>
</feature>
<feature type="region of interest" description="Disordered" evidence="1">
    <location>
        <begin position="154"/>
        <end position="194"/>
    </location>
</feature>
<dbReference type="Proteomes" id="UP000076532">
    <property type="component" value="Unassembled WGS sequence"/>
</dbReference>
<name>A0A166FUA4_9AGAM</name>
<reference evidence="2 3" key="1">
    <citation type="journal article" date="2016" name="Mol. Biol. Evol.">
        <title>Comparative Genomics of Early-Diverging Mushroom-Forming Fungi Provides Insights into the Origins of Lignocellulose Decay Capabilities.</title>
        <authorList>
            <person name="Nagy L.G."/>
            <person name="Riley R."/>
            <person name="Tritt A."/>
            <person name="Adam C."/>
            <person name="Daum C."/>
            <person name="Floudas D."/>
            <person name="Sun H."/>
            <person name="Yadav J.S."/>
            <person name="Pangilinan J."/>
            <person name="Larsson K.H."/>
            <person name="Matsuura K."/>
            <person name="Barry K."/>
            <person name="Labutti K."/>
            <person name="Kuo R."/>
            <person name="Ohm R.A."/>
            <person name="Bhattacharya S.S."/>
            <person name="Shirouzu T."/>
            <person name="Yoshinaga Y."/>
            <person name="Martin F.M."/>
            <person name="Grigoriev I.V."/>
            <person name="Hibbett D.S."/>
        </authorList>
    </citation>
    <scope>NUCLEOTIDE SEQUENCE [LARGE SCALE GENOMIC DNA]</scope>
    <source>
        <strain evidence="2 3">CBS 109695</strain>
    </source>
</reference>
<feature type="compositionally biased region" description="Basic and acidic residues" evidence="1">
    <location>
        <begin position="162"/>
        <end position="172"/>
    </location>
</feature>
<organism evidence="2 3">
    <name type="scientific">Athelia psychrophila</name>
    <dbReference type="NCBI Taxonomy" id="1759441"/>
    <lineage>
        <taxon>Eukaryota</taxon>
        <taxon>Fungi</taxon>
        <taxon>Dikarya</taxon>
        <taxon>Basidiomycota</taxon>
        <taxon>Agaricomycotina</taxon>
        <taxon>Agaricomycetes</taxon>
        <taxon>Agaricomycetidae</taxon>
        <taxon>Atheliales</taxon>
        <taxon>Atheliaceae</taxon>
        <taxon>Athelia</taxon>
    </lineage>
</organism>
<evidence type="ECO:0000313" key="3">
    <source>
        <dbReference type="Proteomes" id="UP000076532"/>
    </source>
</evidence>
<protein>
    <submittedName>
        <fullName evidence="2">Uncharacterized protein</fullName>
    </submittedName>
</protein>
<dbReference type="EMBL" id="KV417585">
    <property type="protein sequence ID" value="KZP17168.1"/>
    <property type="molecule type" value="Genomic_DNA"/>
</dbReference>
<dbReference type="AlphaFoldDB" id="A0A166FUA4"/>
<keyword evidence="3" id="KW-1185">Reference proteome</keyword>
<feature type="compositionally biased region" description="Basic and acidic residues" evidence="1">
    <location>
        <begin position="180"/>
        <end position="194"/>
    </location>
</feature>
<sequence length="229" mass="25336">MYCVVQYQIIVLPNTTKTRGIYRVQTTVLSDSFNAGGITLQLNINVPCAGIHSLISIVHMRNRETWYTFCTTFALAAASTNGMAQLQLAFSECSLKSIPPSYCYAGDDRPLATPPTSPRQIPQTARITTPLPPTSFAAAIWYRMGRWGPLRRGQPAYGGQGWKEERSHEGRDVGTPSESQKGENPLKKNMPEEKSSLALAIHIAEHIRSPEYTVLPPAVESHHRQSIAE</sequence>
<gene>
    <name evidence="2" type="ORF">FIBSPDRAFT_894434</name>
</gene>
<evidence type="ECO:0000313" key="2">
    <source>
        <dbReference type="EMBL" id="KZP17168.1"/>
    </source>
</evidence>
<accession>A0A166FUA4</accession>
<proteinExistence type="predicted"/>
<feature type="region of interest" description="Disordered" evidence="1">
    <location>
        <begin position="107"/>
        <end position="128"/>
    </location>
</feature>
<evidence type="ECO:0000256" key="1">
    <source>
        <dbReference type="SAM" id="MobiDB-lite"/>
    </source>
</evidence>